<dbReference type="EMBL" id="WNYA01000001">
    <property type="protein sequence ID" value="KAG8598541.1"/>
    <property type="molecule type" value="Genomic_DNA"/>
</dbReference>
<gene>
    <name evidence="4" type="ORF">GDO81_002648</name>
    <name evidence="2" type="ORF">GDO81_020039</name>
    <name evidence="3" type="ORF">GDO81_027815</name>
</gene>
<evidence type="ECO:0000313" key="4">
    <source>
        <dbReference type="EMBL" id="KAG8598541.1"/>
    </source>
</evidence>
<sequence>MSAEAGVSSDLADSGVGGKHLLGLLCCVFGSCCPITAGLIGHMIFHCLPCPGGTAITDAKYSLSKILSVAINAAGNGVSSSPLRSTTFAWVTPGSSFTICSISSSDA</sequence>
<feature type="transmembrane region" description="Helical" evidence="1">
    <location>
        <begin position="21"/>
        <end position="45"/>
    </location>
</feature>
<name>A0AAV6ZEX1_ENGPU</name>
<dbReference type="AlphaFoldDB" id="A0AAV6ZEX1"/>
<proteinExistence type="predicted"/>
<keyword evidence="1" id="KW-0472">Membrane</keyword>
<protein>
    <submittedName>
        <fullName evidence="2">Uncharacterized protein</fullName>
    </submittedName>
</protein>
<keyword evidence="1" id="KW-0812">Transmembrane</keyword>
<evidence type="ECO:0000313" key="2">
    <source>
        <dbReference type="EMBL" id="KAG8545954.1"/>
    </source>
</evidence>
<organism evidence="2 5">
    <name type="scientific">Engystomops pustulosus</name>
    <name type="common">Tungara frog</name>
    <name type="synonym">Physalaemus pustulosus</name>
    <dbReference type="NCBI Taxonomy" id="76066"/>
    <lineage>
        <taxon>Eukaryota</taxon>
        <taxon>Metazoa</taxon>
        <taxon>Chordata</taxon>
        <taxon>Craniata</taxon>
        <taxon>Vertebrata</taxon>
        <taxon>Euteleostomi</taxon>
        <taxon>Amphibia</taxon>
        <taxon>Batrachia</taxon>
        <taxon>Anura</taxon>
        <taxon>Neobatrachia</taxon>
        <taxon>Hyloidea</taxon>
        <taxon>Leptodactylidae</taxon>
        <taxon>Leiuperinae</taxon>
        <taxon>Engystomops</taxon>
    </lineage>
</organism>
<dbReference type="EMBL" id="WNYA01001333">
    <property type="protein sequence ID" value="KAG8545954.1"/>
    <property type="molecule type" value="Genomic_DNA"/>
</dbReference>
<evidence type="ECO:0000313" key="5">
    <source>
        <dbReference type="Proteomes" id="UP000824782"/>
    </source>
</evidence>
<dbReference type="Proteomes" id="UP000824782">
    <property type="component" value="Unassembled WGS sequence"/>
</dbReference>
<dbReference type="EMBL" id="WNYA01000652">
    <property type="protein sequence ID" value="KAG8547672.1"/>
    <property type="molecule type" value="Genomic_DNA"/>
</dbReference>
<evidence type="ECO:0000256" key="1">
    <source>
        <dbReference type="SAM" id="Phobius"/>
    </source>
</evidence>
<reference evidence="2" key="1">
    <citation type="thesis" date="2020" institute="ProQuest LLC" country="789 East Eisenhower Parkway, Ann Arbor, MI, USA">
        <title>Comparative Genomics and Chromosome Evolution.</title>
        <authorList>
            <person name="Mudd A.B."/>
        </authorList>
    </citation>
    <scope>NUCLEOTIDE SEQUENCE</scope>
    <source>
        <strain evidence="2">237g6f4</strain>
        <tissue evidence="2">Blood</tissue>
    </source>
</reference>
<keyword evidence="1" id="KW-1133">Transmembrane helix</keyword>
<keyword evidence="5" id="KW-1185">Reference proteome</keyword>
<evidence type="ECO:0000313" key="3">
    <source>
        <dbReference type="EMBL" id="KAG8547672.1"/>
    </source>
</evidence>
<comment type="caution">
    <text evidence="2">The sequence shown here is derived from an EMBL/GenBank/DDBJ whole genome shotgun (WGS) entry which is preliminary data.</text>
</comment>
<accession>A0AAV6ZEX1</accession>